<accession>A0AAV7VTZ1</accession>
<evidence type="ECO:0000313" key="2">
    <source>
        <dbReference type="EMBL" id="KAJ1203514.1"/>
    </source>
</evidence>
<feature type="region of interest" description="Disordered" evidence="1">
    <location>
        <begin position="1"/>
        <end position="24"/>
    </location>
</feature>
<evidence type="ECO:0000256" key="1">
    <source>
        <dbReference type="SAM" id="MobiDB-lite"/>
    </source>
</evidence>
<keyword evidence="3" id="KW-1185">Reference proteome</keyword>
<protein>
    <submittedName>
        <fullName evidence="2">Uncharacterized protein</fullName>
    </submittedName>
</protein>
<sequence>MRLVSRGGLPVSARPRSRALRSSPPVRRFIQGPVGVPRGRPQQITRRRGEASSIALSQVTASAGRPAVLYFVLERGGGMLLSPFVLRRARRGDQPQFGLRMRLPPLLFVRALFLTAPAHGVARTAAGASRDLVCREISPGSSDTSPETRRSAQGIAFPPHPHLDVLFAGCGAELF</sequence>
<dbReference type="AlphaFoldDB" id="A0AAV7VTZ1"/>
<evidence type="ECO:0000313" key="3">
    <source>
        <dbReference type="Proteomes" id="UP001066276"/>
    </source>
</evidence>
<name>A0AAV7VTZ1_PLEWA</name>
<comment type="caution">
    <text evidence="2">The sequence shown here is derived from an EMBL/GenBank/DDBJ whole genome shotgun (WGS) entry which is preliminary data.</text>
</comment>
<gene>
    <name evidence="2" type="ORF">NDU88_007299</name>
</gene>
<dbReference type="Proteomes" id="UP001066276">
    <property type="component" value="Chromosome 2_1"/>
</dbReference>
<reference evidence="2" key="1">
    <citation type="journal article" date="2022" name="bioRxiv">
        <title>Sequencing and chromosome-scale assembly of the giantPleurodeles waltlgenome.</title>
        <authorList>
            <person name="Brown T."/>
            <person name="Elewa A."/>
            <person name="Iarovenko S."/>
            <person name="Subramanian E."/>
            <person name="Araus A.J."/>
            <person name="Petzold A."/>
            <person name="Susuki M."/>
            <person name="Suzuki K.-i.T."/>
            <person name="Hayashi T."/>
            <person name="Toyoda A."/>
            <person name="Oliveira C."/>
            <person name="Osipova E."/>
            <person name="Leigh N.D."/>
            <person name="Simon A."/>
            <person name="Yun M.H."/>
        </authorList>
    </citation>
    <scope>NUCLEOTIDE SEQUENCE</scope>
    <source>
        <strain evidence="2">20211129_DDA</strain>
        <tissue evidence="2">Liver</tissue>
    </source>
</reference>
<organism evidence="2 3">
    <name type="scientific">Pleurodeles waltl</name>
    <name type="common">Iberian ribbed newt</name>
    <dbReference type="NCBI Taxonomy" id="8319"/>
    <lineage>
        <taxon>Eukaryota</taxon>
        <taxon>Metazoa</taxon>
        <taxon>Chordata</taxon>
        <taxon>Craniata</taxon>
        <taxon>Vertebrata</taxon>
        <taxon>Euteleostomi</taxon>
        <taxon>Amphibia</taxon>
        <taxon>Batrachia</taxon>
        <taxon>Caudata</taxon>
        <taxon>Salamandroidea</taxon>
        <taxon>Salamandridae</taxon>
        <taxon>Pleurodelinae</taxon>
        <taxon>Pleurodeles</taxon>
    </lineage>
</organism>
<dbReference type="EMBL" id="JANPWB010000003">
    <property type="protein sequence ID" value="KAJ1203514.1"/>
    <property type="molecule type" value="Genomic_DNA"/>
</dbReference>
<feature type="compositionally biased region" description="Low complexity" evidence="1">
    <location>
        <begin position="10"/>
        <end position="24"/>
    </location>
</feature>
<proteinExistence type="predicted"/>